<comment type="caution">
    <text evidence="2">The sequence shown here is derived from an EMBL/GenBank/DDBJ whole genome shotgun (WGS) entry which is preliminary data.</text>
</comment>
<dbReference type="EMBL" id="JAAVJR010001585">
    <property type="protein sequence ID" value="NJW55820.1"/>
    <property type="molecule type" value="Genomic_DNA"/>
</dbReference>
<dbReference type="InterPro" id="IPR001796">
    <property type="entry name" value="DHFR_dom"/>
</dbReference>
<feature type="non-terminal residue" evidence="2">
    <location>
        <position position="1"/>
    </location>
</feature>
<dbReference type="SUPFAM" id="SSF53597">
    <property type="entry name" value="Dihydrofolate reductase-like"/>
    <property type="match status" value="1"/>
</dbReference>
<feature type="domain" description="DHFR" evidence="1">
    <location>
        <begin position="1"/>
        <end position="35"/>
    </location>
</feature>
<gene>
    <name evidence="2" type="ORF">HC175_23170</name>
</gene>
<dbReference type="InterPro" id="IPR024072">
    <property type="entry name" value="DHFR-like_dom_sf"/>
</dbReference>
<accession>A0ABX1D5U8</accession>
<dbReference type="Proteomes" id="UP000703674">
    <property type="component" value="Unassembled WGS sequence"/>
</dbReference>
<organism evidence="2 3">
    <name type="scientific">Salinimicrobium oceani</name>
    <dbReference type="NCBI Taxonomy" id="2722702"/>
    <lineage>
        <taxon>Bacteria</taxon>
        <taxon>Pseudomonadati</taxon>
        <taxon>Bacteroidota</taxon>
        <taxon>Flavobacteriia</taxon>
        <taxon>Flavobacteriales</taxon>
        <taxon>Flavobacteriaceae</taxon>
        <taxon>Salinimicrobium</taxon>
    </lineage>
</organism>
<name>A0ABX1D5U8_9FLAO</name>
<dbReference type="Pfam" id="PF00186">
    <property type="entry name" value="DHFR_1"/>
    <property type="match status" value="1"/>
</dbReference>
<evidence type="ECO:0000313" key="2">
    <source>
        <dbReference type="EMBL" id="NJW55820.1"/>
    </source>
</evidence>
<reference evidence="2 3" key="1">
    <citation type="submission" date="2020-03" db="EMBL/GenBank/DDBJ databases">
        <title>Salinimicrobium sp. nov, isolated from SCS.</title>
        <authorList>
            <person name="Cao W.R."/>
        </authorList>
    </citation>
    <scope>NUCLEOTIDE SEQUENCE [LARGE SCALE GENOMIC DNA]</scope>
    <source>
        <strain evidence="3">J15B91</strain>
    </source>
</reference>
<sequence length="38" mass="4688">FFPEIDEKEWQLVSQEKHPADERHKYAFTYLTYERAKG</sequence>
<proteinExistence type="predicted"/>
<evidence type="ECO:0000313" key="3">
    <source>
        <dbReference type="Proteomes" id="UP000703674"/>
    </source>
</evidence>
<dbReference type="PROSITE" id="PS51330">
    <property type="entry name" value="DHFR_2"/>
    <property type="match status" value="1"/>
</dbReference>
<evidence type="ECO:0000259" key="1">
    <source>
        <dbReference type="PROSITE" id="PS51330"/>
    </source>
</evidence>
<keyword evidence="3" id="KW-1185">Reference proteome</keyword>
<protein>
    <submittedName>
        <fullName evidence="2">Dihydrofolate reductase</fullName>
    </submittedName>
</protein>
<dbReference type="Gene3D" id="3.40.430.10">
    <property type="entry name" value="Dihydrofolate Reductase, subunit A"/>
    <property type="match status" value="1"/>
</dbReference>